<accession>A0ABQ5WG26</accession>
<dbReference type="Proteomes" id="UP001156613">
    <property type="component" value="Unassembled WGS sequence"/>
</dbReference>
<sequence length="217" mass="24502">MVMGLPAKRIIRTDEEDVIARLAGHFGVTRDELIHVVKMAVGARRDSTADDPATAPGTLSYIFGTRATRIIFRAKQWERLRENGIESVFNKTSNIRIIFQNVDLAADLQYTPKAISKKRTASKELINGAQGDLFVPPSVEPFPSKEDPGEVWYLCVSCDELAGIRAELSRPAPLENEQFVDFHERIFIVKKGDLEDVQLDKDLDMPQQDYDIQISRK</sequence>
<protein>
    <submittedName>
        <fullName evidence="1">Uncharacterized protein</fullName>
    </submittedName>
</protein>
<name>A0ABQ5WG26_GLUJA</name>
<evidence type="ECO:0000313" key="1">
    <source>
        <dbReference type="EMBL" id="GLQ58920.1"/>
    </source>
</evidence>
<proteinExistence type="predicted"/>
<evidence type="ECO:0000313" key="2">
    <source>
        <dbReference type="Proteomes" id="UP001156613"/>
    </source>
</evidence>
<keyword evidence="2" id="KW-1185">Reference proteome</keyword>
<comment type="caution">
    <text evidence="1">The sequence shown here is derived from an EMBL/GenBank/DDBJ whole genome shotgun (WGS) entry which is preliminary data.</text>
</comment>
<dbReference type="EMBL" id="BSNT01000017">
    <property type="protein sequence ID" value="GLQ58920.1"/>
    <property type="molecule type" value="Genomic_DNA"/>
</dbReference>
<organism evidence="1 2">
    <name type="scientific">Gluconobacter japonicus</name>
    <dbReference type="NCBI Taxonomy" id="376620"/>
    <lineage>
        <taxon>Bacteria</taxon>
        <taxon>Pseudomonadati</taxon>
        <taxon>Pseudomonadota</taxon>
        <taxon>Alphaproteobacteria</taxon>
        <taxon>Acetobacterales</taxon>
        <taxon>Acetobacteraceae</taxon>
        <taxon>Gluconobacter</taxon>
    </lineage>
</organism>
<reference evidence="2" key="1">
    <citation type="journal article" date="2019" name="Int. J. Syst. Evol. Microbiol.">
        <title>The Global Catalogue of Microorganisms (GCM) 10K type strain sequencing project: providing services to taxonomists for standard genome sequencing and annotation.</title>
        <authorList>
            <consortium name="The Broad Institute Genomics Platform"/>
            <consortium name="The Broad Institute Genome Sequencing Center for Infectious Disease"/>
            <person name="Wu L."/>
            <person name="Ma J."/>
        </authorList>
    </citation>
    <scope>NUCLEOTIDE SEQUENCE [LARGE SCALE GENOMIC DNA]</scope>
    <source>
        <strain evidence="2">NBRC 3271</strain>
    </source>
</reference>
<gene>
    <name evidence="1" type="ORF">GCM10010937_07230</name>
</gene>